<dbReference type="PANTHER" id="PTHR43597:SF5">
    <property type="entry name" value="SUFE-LIKE PROTEIN 2, CHLOROPLASTIC"/>
    <property type="match status" value="1"/>
</dbReference>
<sequence length="143" mass="16367">MKAESQFFDMSAVDINQLHQARGWQQKYKLLLRWGKLIQPDCAIRIDEFKLNACEANTWVECTKLLENSDPILTIRFDSESSVVKGLGILILYHCHGKSIEAVRDFDLDGLMTDLQLTSHLSPSRVNGFLSLWTAVKSFCEHH</sequence>
<name>A0ABQ0AEB1_9GAMM</name>
<accession>A0ABQ0AEB1</accession>
<evidence type="ECO:0000256" key="1">
    <source>
        <dbReference type="ARBA" id="ARBA00010282"/>
    </source>
</evidence>
<dbReference type="PANTHER" id="PTHR43597">
    <property type="entry name" value="SULFUR ACCEPTOR PROTEIN CSDE"/>
    <property type="match status" value="1"/>
</dbReference>
<evidence type="ECO:0000313" key="3">
    <source>
        <dbReference type="EMBL" id="GAA6169978.1"/>
    </source>
</evidence>
<dbReference type="Pfam" id="PF02657">
    <property type="entry name" value="SufE"/>
    <property type="match status" value="1"/>
</dbReference>
<evidence type="ECO:0000259" key="2">
    <source>
        <dbReference type="Pfam" id="PF02657"/>
    </source>
</evidence>
<dbReference type="SUPFAM" id="SSF82649">
    <property type="entry name" value="SufE/NifU"/>
    <property type="match status" value="1"/>
</dbReference>
<reference evidence="3 4" key="1">
    <citation type="submission" date="2024-04" db="EMBL/GenBank/DDBJ databases">
        <title>Draft genome sequence of Sessilibacter corallicola NBRC 116591.</title>
        <authorList>
            <person name="Miyakawa T."/>
            <person name="Kusuya Y."/>
            <person name="Miura T."/>
        </authorList>
    </citation>
    <scope>NUCLEOTIDE SEQUENCE [LARGE SCALE GENOMIC DNA]</scope>
    <source>
        <strain evidence="3 4">KU-00831-HH</strain>
    </source>
</reference>
<proteinExistence type="inferred from homology"/>
<organism evidence="3 4">
    <name type="scientific">Sessilibacter corallicola</name>
    <dbReference type="NCBI Taxonomy" id="2904075"/>
    <lineage>
        <taxon>Bacteria</taxon>
        <taxon>Pseudomonadati</taxon>
        <taxon>Pseudomonadota</taxon>
        <taxon>Gammaproteobacteria</taxon>
        <taxon>Cellvibrionales</taxon>
        <taxon>Cellvibrionaceae</taxon>
        <taxon>Sessilibacter</taxon>
    </lineage>
</organism>
<comment type="similarity">
    <text evidence="1">Belongs to the SufE family.</text>
</comment>
<dbReference type="Gene3D" id="3.90.1010.10">
    <property type="match status" value="1"/>
</dbReference>
<dbReference type="EMBL" id="BAABWN010000017">
    <property type="protein sequence ID" value="GAA6169978.1"/>
    <property type="molecule type" value="Genomic_DNA"/>
</dbReference>
<keyword evidence="4" id="KW-1185">Reference proteome</keyword>
<dbReference type="RefSeq" id="WP_353304345.1">
    <property type="nucleotide sequence ID" value="NZ_BAABWN010000017.1"/>
</dbReference>
<gene>
    <name evidence="3" type="ORF">NBRC116591_37900</name>
</gene>
<evidence type="ECO:0000313" key="4">
    <source>
        <dbReference type="Proteomes" id="UP001465153"/>
    </source>
</evidence>
<comment type="caution">
    <text evidence="3">The sequence shown here is derived from an EMBL/GenBank/DDBJ whole genome shotgun (WGS) entry which is preliminary data.</text>
</comment>
<dbReference type="Proteomes" id="UP001465153">
    <property type="component" value="Unassembled WGS sequence"/>
</dbReference>
<protein>
    <submittedName>
        <fullName evidence="3">SufE family protein</fullName>
    </submittedName>
</protein>
<dbReference type="InterPro" id="IPR003808">
    <property type="entry name" value="Fe-S_metab-assoc_dom"/>
</dbReference>
<feature type="domain" description="Fe-S metabolism associated" evidence="2">
    <location>
        <begin position="16"/>
        <end position="137"/>
    </location>
</feature>